<protein>
    <recommendedName>
        <fullName evidence="1">LysR substrate-binding domain-containing protein</fullName>
    </recommendedName>
</protein>
<dbReference type="InterPro" id="IPR005119">
    <property type="entry name" value="LysR_subst-bd"/>
</dbReference>
<name>A0A6N8SQD5_9HYPH</name>
<reference evidence="2 3" key="1">
    <citation type="submission" date="2019-12" db="EMBL/GenBank/DDBJ databases">
        <title>Shinella kummerowiae sp. nov., a symbiotic bacterium isolated from root nodules of the herbal legume Kummerowia stipulacea.</title>
        <authorList>
            <person name="Gao J."/>
        </authorList>
    </citation>
    <scope>NUCLEOTIDE SEQUENCE [LARGE SCALE GENOMIC DNA]</scope>
    <source>
        <strain evidence="2 3">CCBAU 25048</strain>
    </source>
</reference>
<evidence type="ECO:0000259" key="1">
    <source>
        <dbReference type="Pfam" id="PF03466"/>
    </source>
</evidence>
<dbReference type="EMBL" id="WUMK01000017">
    <property type="protein sequence ID" value="MXN49212.1"/>
    <property type="molecule type" value="Genomic_DNA"/>
</dbReference>
<comment type="caution">
    <text evidence="2">The sequence shown here is derived from an EMBL/GenBank/DDBJ whole genome shotgun (WGS) entry which is preliminary data.</text>
</comment>
<keyword evidence="3" id="KW-1185">Reference proteome</keyword>
<proteinExistence type="predicted"/>
<dbReference type="SUPFAM" id="SSF53850">
    <property type="entry name" value="Periplasmic binding protein-like II"/>
    <property type="match status" value="1"/>
</dbReference>
<dbReference type="Pfam" id="PF03466">
    <property type="entry name" value="LysR_substrate"/>
    <property type="match status" value="1"/>
</dbReference>
<gene>
    <name evidence="2" type="ORF">GR138_28855</name>
</gene>
<dbReference type="OrthoDB" id="9786526at2"/>
<organism evidence="2 3">
    <name type="scientific">Shinella kummerowiae</name>
    <dbReference type="NCBI Taxonomy" id="417745"/>
    <lineage>
        <taxon>Bacteria</taxon>
        <taxon>Pseudomonadati</taxon>
        <taxon>Pseudomonadota</taxon>
        <taxon>Alphaproteobacteria</taxon>
        <taxon>Hyphomicrobiales</taxon>
        <taxon>Rhizobiaceae</taxon>
        <taxon>Shinella</taxon>
    </lineage>
</organism>
<evidence type="ECO:0000313" key="2">
    <source>
        <dbReference type="EMBL" id="MXN49212.1"/>
    </source>
</evidence>
<dbReference type="AlphaFoldDB" id="A0A6N8SQD5"/>
<accession>A0A6N8SQD5</accession>
<dbReference type="Gene3D" id="3.40.190.10">
    <property type="entry name" value="Periplasmic binding protein-like II"/>
    <property type="match status" value="1"/>
</dbReference>
<dbReference type="Proteomes" id="UP000435802">
    <property type="component" value="Unassembled WGS sequence"/>
</dbReference>
<sequence length="62" mass="6788">MHERHETPHGRLHLSCVTAFGNECLAPAVPKFARRFPQLDVSIELGIGWSISLESVSMSPSG</sequence>
<feature type="domain" description="LysR substrate-binding" evidence="1">
    <location>
        <begin position="6"/>
        <end position="46"/>
    </location>
</feature>
<evidence type="ECO:0000313" key="3">
    <source>
        <dbReference type="Proteomes" id="UP000435802"/>
    </source>
</evidence>